<dbReference type="PANTHER" id="PTHR24043">
    <property type="entry name" value="SCAVENGER RECEPTOR CLASS F"/>
    <property type="match status" value="1"/>
</dbReference>
<gene>
    <name evidence="5" type="ORF">DGYR_LOCUS5655</name>
</gene>
<keyword evidence="1" id="KW-0245">EGF-like domain</keyword>
<sequence length="796" mass="88560">MKGVYPLQNYRIEVLHRNNLVAFDKNTLPLSFNPHQSKDSLSNLYEPYSYGEDGFVSWLPKTERYQDEFSLEFGHFKNDVQTVYTKTKGAGILVKIFGPERNHMVAAFRLKIEDCADGFNSTLCQCSPNCSPIKLTDSCDIYSKACLEGCKSGYLTPSCNRTCDPGSWGLECKKSCKDHKCAEGKICYPDNGQCPNELCQPGYVGVYCKQPASDIVCQPNYWGSACLNKCGHCDGEAICDSKSGYCPGNRCAVGFQGPYCNQTCLIGYYGPNCEYECKSVCRYGCDSSTGLCKVDEKRSKLNDSQSTCRQGFWGKTCETRCHPYCKKCNSKTGKCQACTHQRWGKNCNKICKLTCICNQKTGTCEKCKRGYFGLACEYKCAANCKFKTCSKHSGYCITIPATTTAESVYYPKENAAILDCKGKWGIDCSRKCGHCDGNKPCDNDSGKCLNGCKTGFKGQLCNERCSDGYFGKDCQQNCGRCLPNTCSIFDGKCLGKCWTGFAGDYCNVSQEICGHCLGEGSCSTKQCSNNCQPGWKGRFCRTPCSIGSYGINCELACGYCSNISSCNRFTGKCETGCSQGYYGEFCFDKCPIGKYGKDCQNICGKCAYSACDHRTGNCPAGCKRGYRKPYCKESLLFLKSKLLGAKDKEEYFVIANKTAFLLVGTLILFMIILLFILCSIKTKNCTKIKNQYKPIPITKEEEKSIAEYEREGSWNDSGEDDPSTCEGDKESTQRTKPSSTVLRKLDLFQEKTCRSTRLQTPHLTEYTMNIVRERSPILQYGHASGYDPQANYYDDT</sequence>
<dbReference type="PANTHER" id="PTHR24043:SF8">
    <property type="entry name" value="EGF-LIKE DOMAIN-CONTAINING PROTEIN"/>
    <property type="match status" value="1"/>
</dbReference>
<feature type="domain" description="EGF-like" evidence="4">
    <location>
        <begin position="427"/>
        <end position="466"/>
    </location>
</feature>
<keyword evidence="3" id="KW-1133">Transmembrane helix</keyword>
<evidence type="ECO:0000256" key="3">
    <source>
        <dbReference type="SAM" id="Phobius"/>
    </source>
</evidence>
<evidence type="ECO:0000256" key="2">
    <source>
        <dbReference type="SAM" id="MobiDB-lite"/>
    </source>
</evidence>
<feature type="domain" description="EGF-like" evidence="4">
    <location>
        <begin position="238"/>
        <end position="274"/>
    </location>
</feature>
<feature type="transmembrane region" description="Helical" evidence="3">
    <location>
        <begin position="659"/>
        <end position="680"/>
    </location>
</feature>
<evidence type="ECO:0000259" key="4">
    <source>
        <dbReference type="SMART" id="SM00181"/>
    </source>
</evidence>
<dbReference type="InterPro" id="IPR042635">
    <property type="entry name" value="MEGF10/SREC1/2-like"/>
</dbReference>
<dbReference type="InterPro" id="IPR000742">
    <property type="entry name" value="EGF"/>
</dbReference>
<evidence type="ECO:0000256" key="1">
    <source>
        <dbReference type="ARBA" id="ARBA00022536"/>
    </source>
</evidence>
<proteinExistence type="predicted"/>
<name>A0A7I8VLC5_9ANNE</name>
<dbReference type="GO" id="GO:0005044">
    <property type="term" value="F:scavenger receptor activity"/>
    <property type="evidence" value="ECO:0007669"/>
    <property type="project" value="InterPro"/>
</dbReference>
<feature type="domain" description="EGF-like" evidence="4">
    <location>
        <begin position="138"/>
        <end position="173"/>
    </location>
</feature>
<protein>
    <submittedName>
        <fullName evidence="5">DgyrCDS5903</fullName>
    </submittedName>
</protein>
<feature type="domain" description="EGF-like" evidence="4">
    <location>
        <begin position="175"/>
        <end position="209"/>
    </location>
</feature>
<accession>A0A7I8VLC5</accession>
<organism evidence="5 6">
    <name type="scientific">Dimorphilus gyrociliatus</name>
    <dbReference type="NCBI Taxonomy" id="2664684"/>
    <lineage>
        <taxon>Eukaryota</taxon>
        <taxon>Metazoa</taxon>
        <taxon>Spiralia</taxon>
        <taxon>Lophotrochozoa</taxon>
        <taxon>Annelida</taxon>
        <taxon>Polychaeta</taxon>
        <taxon>Polychaeta incertae sedis</taxon>
        <taxon>Dinophilidae</taxon>
        <taxon>Dimorphilus</taxon>
    </lineage>
</organism>
<feature type="domain" description="EGF-like" evidence="4">
    <location>
        <begin position="473"/>
        <end position="507"/>
    </location>
</feature>
<feature type="domain" description="EGF-like" evidence="4">
    <location>
        <begin position="346"/>
        <end position="377"/>
    </location>
</feature>
<feature type="domain" description="EGF-like" evidence="4">
    <location>
        <begin position="521"/>
        <end position="554"/>
    </location>
</feature>
<reference evidence="5 6" key="1">
    <citation type="submission" date="2020-08" db="EMBL/GenBank/DDBJ databases">
        <authorList>
            <person name="Hejnol A."/>
        </authorList>
    </citation>
    <scope>NUCLEOTIDE SEQUENCE [LARGE SCALE GENOMIC DNA]</scope>
</reference>
<dbReference type="AlphaFoldDB" id="A0A7I8VLC5"/>
<dbReference type="Proteomes" id="UP000549394">
    <property type="component" value="Unassembled WGS sequence"/>
</dbReference>
<keyword evidence="6" id="KW-1185">Reference proteome</keyword>
<evidence type="ECO:0000313" key="6">
    <source>
        <dbReference type="Proteomes" id="UP000549394"/>
    </source>
</evidence>
<keyword evidence="3" id="KW-0472">Membrane</keyword>
<keyword evidence="3" id="KW-0812">Transmembrane</keyword>
<dbReference type="EMBL" id="CAJFCJ010000007">
    <property type="protein sequence ID" value="CAD5117091.1"/>
    <property type="molecule type" value="Genomic_DNA"/>
</dbReference>
<evidence type="ECO:0000313" key="5">
    <source>
        <dbReference type="EMBL" id="CAD5117091.1"/>
    </source>
</evidence>
<dbReference type="SMART" id="SM00181">
    <property type="entry name" value="EGF"/>
    <property type="match status" value="7"/>
</dbReference>
<comment type="caution">
    <text evidence="5">The sequence shown here is derived from an EMBL/GenBank/DDBJ whole genome shotgun (WGS) entry which is preliminary data.</text>
</comment>
<feature type="region of interest" description="Disordered" evidence="2">
    <location>
        <begin position="708"/>
        <end position="738"/>
    </location>
</feature>
<dbReference type="Gene3D" id="2.170.300.10">
    <property type="entry name" value="Tie2 ligand-binding domain superfamily"/>
    <property type="match status" value="3"/>
</dbReference>
<dbReference type="OrthoDB" id="6043889at2759"/>